<organism evidence="6 7">
    <name type="scientific">Actinopolymorpha rutila</name>
    <dbReference type="NCBI Taxonomy" id="446787"/>
    <lineage>
        <taxon>Bacteria</taxon>
        <taxon>Bacillati</taxon>
        <taxon>Actinomycetota</taxon>
        <taxon>Actinomycetes</taxon>
        <taxon>Propionibacteriales</taxon>
        <taxon>Actinopolymorphaceae</taxon>
        <taxon>Actinopolymorpha</taxon>
    </lineage>
</organism>
<reference evidence="6 7" key="1">
    <citation type="submission" date="2020-07" db="EMBL/GenBank/DDBJ databases">
        <title>Sequencing the genomes of 1000 actinobacteria strains.</title>
        <authorList>
            <person name="Klenk H.-P."/>
        </authorList>
    </citation>
    <scope>NUCLEOTIDE SEQUENCE [LARGE SCALE GENOMIC DNA]</scope>
    <source>
        <strain evidence="6 7">DSM 18448</strain>
    </source>
</reference>
<evidence type="ECO:0000313" key="6">
    <source>
        <dbReference type="EMBL" id="NYH91242.1"/>
    </source>
</evidence>
<name>A0A852ZHX1_9ACTN</name>
<protein>
    <submittedName>
        <fullName evidence="6">Arylsulfatase</fullName>
        <ecNumber evidence="6">3.1.6.1</ecNumber>
    </submittedName>
</protein>
<dbReference type="InterPro" id="IPR000917">
    <property type="entry name" value="Sulfatase_N"/>
</dbReference>
<keyword evidence="4" id="KW-0106">Calcium</keyword>
<dbReference type="EC" id="3.1.6.1" evidence="6"/>
<dbReference type="Pfam" id="PF00884">
    <property type="entry name" value="Sulfatase"/>
    <property type="match status" value="1"/>
</dbReference>
<sequence>MPSWPDGVDASGRPNVVVVVLDDMGFGSLGCYGSEIDTPTMDALAADGVQFTNFHATALCSPTRACLLTGRNQHAVGMAYLSHVDDGYPGYRGRITHRAATLAEMLREVGYNTLAVGKWHLAPMDQTTAAGPYDQWPLGRGFERYCGFLEALTDHYFPELYRDNSLVPPPDARPDDYHLTTDLIDQSIAYVRDQTSVTPDKPFFLYLAFGATHCPFQAPEEFVAKYRGRYDVGWDVIRQQRYRRQLEEGIIPPGTKLPPANDGVPAWSELEPEAQQLYAKFQEVYAGFLDHTDHELGRLLGYLNSIGRMDDTVVVLLSDNGASQEGGPHGMLDTTSYENGRFPSLAENLARIEEVDGRTAHLNYPLGWAQAANTPLKRYKQNTHAGGIRTSMIMRLTGADAPRGVRRDRFHHVTDVVPTILEVVGVEAPTVHHGLPQLPIDGISMCRTIHQPDAPATSRTQYFETDGHRAIWRDGWKAVAWHRRGSDCDEDRWELYHLAEDFSEADDLAEQLPDKLAELVDAWWAEAERNQVLPLDDRGFAERATVNIAPGSPRNRSRFVYHRGMAHVGTGAAPLVAGHPFEIRTSIDRREGIGNGVLLTHGSVNSGYCLLVRDDRLEFDYNHYGTHHRFRSPQPLPPDRSEVAVRVEPSGEGTAASVVLLVDGDVVAKGRLKETFEHFVAFQGLDVGADRYSPTRLPDGRGTFAFSGDFDRIVVELLDGPPGRGHQTID</sequence>
<dbReference type="SUPFAM" id="SSF53649">
    <property type="entry name" value="Alkaline phosphatase-like"/>
    <property type="match status" value="1"/>
</dbReference>
<dbReference type="Gene3D" id="3.30.1120.10">
    <property type="match status" value="1"/>
</dbReference>
<proteinExistence type="inferred from homology"/>
<dbReference type="GO" id="GO:0046872">
    <property type="term" value="F:metal ion binding"/>
    <property type="evidence" value="ECO:0007669"/>
    <property type="project" value="UniProtKB-KW"/>
</dbReference>
<keyword evidence="3 6" id="KW-0378">Hydrolase</keyword>
<gene>
    <name evidence="6" type="ORF">F4554_003880</name>
</gene>
<dbReference type="InterPro" id="IPR024607">
    <property type="entry name" value="Sulfatase_CS"/>
</dbReference>
<comment type="similarity">
    <text evidence="1">Belongs to the sulfatase family.</text>
</comment>
<evidence type="ECO:0000259" key="5">
    <source>
        <dbReference type="Pfam" id="PF00884"/>
    </source>
</evidence>
<dbReference type="GO" id="GO:0004065">
    <property type="term" value="F:arylsulfatase activity"/>
    <property type="evidence" value="ECO:0007669"/>
    <property type="project" value="UniProtKB-EC"/>
</dbReference>
<dbReference type="AlphaFoldDB" id="A0A852ZHX1"/>
<dbReference type="PROSITE" id="PS00149">
    <property type="entry name" value="SULFATASE_2"/>
    <property type="match status" value="1"/>
</dbReference>
<evidence type="ECO:0000256" key="1">
    <source>
        <dbReference type="ARBA" id="ARBA00008779"/>
    </source>
</evidence>
<dbReference type="CDD" id="cd16025">
    <property type="entry name" value="PAS_like"/>
    <property type="match status" value="1"/>
</dbReference>
<dbReference type="PROSITE" id="PS00523">
    <property type="entry name" value="SULFATASE_1"/>
    <property type="match status" value="1"/>
</dbReference>
<comment type="caution">
    <text evidence="6">The sequence shown here is derived from an EMBL/GenBank/DDBJ whole genome shotgun (WGS) entry which is preliminary data.</text>
</comment>
<dbReference type="InterPro" id="IPR017850">
    <property type="entry name" value="Alkaline_phosphatase_core_sf"/>
</dbReference>
<dbReference type="EMBL" id="JACBZH010000001">
    <property type="protein sequence ID" value="NYH91242.1"/>
    <property type="molecule type" value="Genomic_DNA"/>
</dbReference>
<keyword evidence="7" id="KW-1185">Reference proteome</keyword>
<evidence type="ECO:0000256" key="3">
    <source>
        <dbReference type="ARBA" id="ARBA00022801"/>
    </source>
</evidence>
<feature type="domain" description="Sulfatase N-terminal" evidence="5">
    <location>
        <begin position="14"/>
        <end position="426"/>
    </location>
</feature>
<evidence type="ECO:0000256" key="2">
    <source>
        <dbReference type="ARBA" id="ARBA00022723"/>
    </source>
</evidence>
<accession>A0A852ZHX1</accession>
<evidence type="ECO:0000256" key="4">
    <source>
        <dbReference type="ARBA" id="ARBA00022837"/>
    </source>
</evidence>
<dbReference type="Proteomes" id="UP000579605">
    <property type="component" value="Unassembled WGS sequence"/>
</dbReference>
<evidence type="ECO:0000313" key="7">
    <source>
        <dbReference type="Proteomes" id="UP000579605"/>
    </source>
</evidence>
<dbReference type="PANTHER" id="PTHR42693">
    <property type="entry name" value="ARYLSULFATASE FAMILY MEMBER"/>
    <property type="match status" value="1"/>
</dbReference>
<dbReference type="InterPro" id="IPR050738">
    <property type="entry name" value="Sulfatase"/>
</dbReference>
<keyword evidence="2" id="KW-0479">Metal-binding</keyword>
<dbReference type="Gene3D" id="3.40.720.10">
    <property type="entry name" value="Alkaline Phosphatase, subunit A"/>
    <property type="match status" value="1"/>
</dbReference>